<evidence type="ECO:0000313" key="1">
    <source>
        <dbReference type="EMBL" id="QBK88394.1"/>
    </source>
</evidence>
<name>A0A481Z0S9_9VIRU</name>
<gene>
    <name evidence="1" type="ORF">LCMiAC01_00580</name>
</gene>
<proteinExistence type="predicted"/>
<protein>
    <submittedName>
        <fullName evidence="1">Uncharacterized protein</fullName>
    </submittedName>
</protein>
<reference evidence="1" key="1">
    <citation type="journal article" date="2019" name="MBio">
        <title>Virus Genomes from Deep Sea Sediments Expand the Ocean Megavirome and Support Independent Origins of Viral Gigantism.</title>
        <authorList>
            <person name="Backstrom D."/>
            <person name="Yutin N."/>
            <person name="Jorgensen S.L."/>
            <person name="Dharamshi J."/>
            <person name="Homa F."/>
            <person name="Zaremba-Niedwiedzka K."/>
            <person name="Spang A."/>
            <person name="Wolf Y.I."/>
            <person name="Koonin E.V."/>
            <person name="Ettema T.J."/>
        </authorList>
    </citation>
    <scope>NUCLEOTIDE SEQUENCE</scope>
</reference>
<dbReference type="EMBL" id="MK500388">
    <property type="protein sequence ID" value="QBK88394.1"/>
    <property type="molecule type" value="Genomic_DNA"/>
</dbReference>
<accession>A0A481Z0S9</accession>
<organism evidence="1">
    <name type="scientific">Mimivirus LCMiAC01</name>
    <dbReference type="NCBI Taxonomy" id="2506608"/>
    <lineage>
        <taxon>Viruses</taxon>
        <taxon>Varidnaviria</taxon>
        <taxon>Bamfordvirae</taxon>
        <taxon>Nucleocytoviricota</taxon>
        <taxon>Megaviricetes</taxon>
        <taxon>Imitervirales</taxon>
        <taxon>Mimiviridae</taxon>
        <taxon>Klosneuvirinae</taxon>
    </lineage>
</organism>
<sequence length="1638" mass="194950">MYINKIDKLVDKIIDDFYNIVIIKNKDFKKISSDINFVKFQKKINDMLINYNKNIDVLEIEKLVTHPDNVITIKEMVKRYIAYYFFLFIGFLYPDNKNDTYINNIIEYSKNQYTYDYKIDNFFNSFSNSNIINFYMMMRNIVILLKADKSRRQLLAKKDEYKSAVTFLNEYGAEFVTAKFKLENIGGNVYNQGHNIIKSIILNELYKKQEKKDVFNILESIEKEKGEYIFIDVIIPKISHIDFSIIESVLDKSDADSGLSYDIYDMLIKLSDVDRKFDLSQDEKILELINNNILVPITEEILLYHKNTERYDKFIQMEPGRRPKKEETKIRYIVGKINNASELYSESVQKNPDVEKKIKKLFYMPLMDRKVVLINDIEEIGIIKKLRNQGKKAIENNEYYNDLITYRLYSYTNFRDFSKHGFRMIMNKTIDAVRYISFDNSIPRDKNNVIEFRIGSDEQVLNIVGFMISTNIVPLQCLKIKNINDIRTLKFGKDKYNNGFDGIIRFIKHILFKRRKYKTSIYWLFDNNKDSIEIDQYEQITKMTDSQQIKLIISKIYDKILAMIYDKVMNIMDKKKNISLYQFDKLISKIDNNILKIPRYSDIYNKLKHTAYYDKYIESKKEYDENEDKFHGLYGDIKKLPSAPKIKPPKILVIDLKKIKEKVADELYLTDAEKYNAICQHNITWEKITALRKKNPNKYVEDLFNFISRYAIENDDGDFVCRSCGIEIDIQNYKNDGVFDDSGRYITFNTPLNIPLENIREYEKYGLTIKNLDKKIELIAIRCNIPYLTRSTPTIKARRRKIVKNIIDILLSHNRHMMKIYKGRSEKIVKLYGIIRGTSHLFSFILDDSIFKYSSKDKDTYKTIKRNNVLVYTILMMMLELNDSQIVYMGGNKTCNYNLFDKFGYNMFSGLKIMRNNQGDVVPIQKYKVLCYIIYYMSCIVTRYHMWRSDIKPTKPKKFDPFTQKTIIITLIDLINSIIEVYNKNKDNYIYKILYMKFFTKLNSMYLDRNLLKKISNLQKKKIVVINKKRRYRKSTYVPMVLPEKFKRGDYNGIVTYDACNLAKYYIPRRNIVFDKYYNITNITNCKSGEFHNWIPKGKILECSICNERTDTIKYNQKVTEIIINNYRIIKLKSIAKQYCKSGKLHNFIYDSKSKCLICKKCEFINADKLTLEQLEQIYKNVVALKKKIVDDDIKHIKYKDDKFIEKQKSMHNVISELKISYGKSKSHREDYFNHINKFIRLLESIIGKNINIHNKNIYLNNDAYIINHDHNGYELRTPIIIINKRQGFAEQRLPTDKIKYKSKHSFFKTDVLFYTNYKLGRIDIFYDSSTYLLLGYKEQNKNYQYAKVKNRYIIVNYSILNRLKMLGYISKNIDITNKVSKQKHYYKNDKQQILRNILSDIGRKRILNLKKVIMDIQRYIYKMIYHFNLNGGTDDEINLDKEIIDRYKTKLNKVVLTNKNKTNIFMKDWNAIKSELFYQNLKNKTINLNINAKYLAVDDISNYDYHGNLILYYIIREFTKLINYNQQKITKIHVIYFIIDIIIKAHNIFNEDYKITNFYVKRFSYIAKSETKIFDIEERGHGIGQLNDMTGEYIEDTDEISQAELEQREIDMEEQDALDIDGELDYAIDYAAGINYG</sequence>